<accession>A0A2S3UWJ9</accession>
<dbReference type="Gene3D" id="3.30.450.20">
    <property type="entry name" value="PAS domain"/>
    <property type="match status" value="1"/>
</dbReference>
<feature type="domain" description="EAL" evidence="4">
    <location>
        <begin position="560"/>
        <end position="810"/>
    </location>
</feature>
<feature type="transmembrane region" description="Helical" evidence="2">
    <location>
        <begin position="220"/>
        <end position="242"/>
    </location>
</feature>
<dbReference type="InterPro" id="IPR000700">
    <property type="entry name" value="PAS-assoc_C"/>
</dbReference>
<dbReference type="SMART" id="SM00267">
    <property type="entry name" value="GGDEF"/>
    <property type="match status" value="1"/>
</dbReference>
<keyword evidence="2" id="KW-0812">Transmembrane</keyword>
<dbReference type="InterPro" id="IPR052155">
    <property type="entry name" value="Biofilm_reg_signaling"/>
</dbReference>
<evidence type="ECO:0000256" key="1">
    <source>
        <dbReference type="SAM" id="MobiDB-lite"/>
    </source>
</evidence>
<dbReference type="Gene3D" id="3.30.70.270">
    <property type="match status" value="1"/>
</dbReference>
<feature type="compositionally biased region" description="Basic and acidic residues" evidence="1">
    <location>
        <begin position="806"/>
        <end position="815"/>
    </location>
</feature>
<evidence type="ECO:0000313" key="7">
    <source>
        <dbReference type="Proteomes" id="UP000236959"/>
    </source>
</evidence>
<evidence type="ECO:0000313" key="6">
    <source>
        <dbReference type="EMBL" id="POF32087.1"/>
    </source>
</evidence>
<dbReference type="SMART" id="SM00052">
    <property type="entry name" value="EAL"/>
    <property type="match status" value="1"/>
</dbReference>
<dbReference type="InterPro" id="IPR000014">
    <property type="entry name" value="PAS"/>
</dbReference>
<dbReference type="InterPro" id="IPR000160">
    <property type="entry name" value="GGDEF_dom"/>
</dbReference>
<organism evidence="6 7">
    <name type="scientific">Roseibium marinum</name>
    <dbReference type="NCBI Taxonomy" id="281252"/>
    <lineage>
        <taxon>Bacteria</taxon>
        <taxon>Pseudomonadati</taxon>
        <taxon>Pseudomonadota</taxon>
        <taxon>Alphaproteobacteria</taxon>
        <taxon>Hyphomicrobiales</taxon>
        <taxon>Stappiaceae</taxon>
        <taxon>Roseibium</taxon>
    </lineage>
</organism>
<feature type="compositionally biased region" description="Polar residues" evidence="1">
    <location>
        <begin position="816"/>
        <end position="832"/>
    </location>
</feature>
<dbReference type="PROSITE" id="PS50883">
    <property type="entry name" value="EAL"/>
    <property type="match status" value="1"/>
</dbReference>
<feature type="domain" description="PAC" evidence="3">
    <location>
        <begin position="332"/>
        <end position="386"/>
    </location>
</feature>
<dbReference type="AlphaFoldDB" id="A0A2S3UWJ9"/>
<dbReference type="OrthoDB" id="9814202at2"/>
<dbReference type="SUPFAM" id="SSF55785">
    <property type="entry name" value="PYP-like sensor domain (PAS domain)"/>
    <property type="match status" value="1"/>
</dbReference>
<dbReference type="NCBIfam" id="TIGR00229">
    <property type="entry name" value="sensory_box"/>
    <property type="match status" value="1"/>
</dbReference>
<protein>
    <submittedName>
        <fullName evidence="6">PAS domain S-box-containing protein/diguanylate cyclase (GGDEF)-like protein</fullName>
    </submittedName>
</protein>
<reference evidence="6 7" key="1">
    <citation type="submission" date="2018-01" db="EMBL/GenBank/DDBJ databases">
        <title>Genomic Encyclopedia of Archaeal and Bacterial Type Strains, Phase II (KMG-II): from individual species to whole genera.</title>
        <authorList>
            <person name="Goeker M."/>
        </authorList>
    </citation>
    <scope>NUCLEOTIDE SEQUENCE [LARGE SCALE GENOMIC DNA]</scope>
    <source>
        <strain evidence="6 7">DSM 17023</strain>
    </source>
</reference>
<dbReference type="PANTHER" id="PTHR44757">
    <property type="entry name" value="DIGUANYLATE CYCLASE DGCP"/>
    <property type="match status" value="1"/>
</dbReference>
<feature type="transmembrane region" description="Helical" evidence="2">
    <location>
        <begin position="73"/>
        <end position="95"/>
    </location>
</feature>
<dbReference type="PANTHER" id="PTHR44757:SF2">
    <property type="entry name" value="BIOFILM ARCHITECTURE MAINTENANCE PROTEIN MBAA"/>
    <property type="match status" value="1"/>
</dbReference>
<dbReference type="SUPFAM" id="SSF55073">
    <property type="entry name" value="Nucleotide cyclase"/>
    <property type="match status" value="1"/>
</dbReference>
<comment type="caution">
    <text evidence="6">The sequence shown here is derived from an EMBL/GenBank/DDBJ whole genome shotgun (WGS) entry which is preliminary data.</text>
</comment>
<feature type="region of interest" description="Disordered" evidence="1">
    <location>
        <begin position="804"/>
        <end position="844"/>
    </location>
</feature>
<dbReference type="InterPro" id="IPR035965">
    <property type="entry name" value="PAS-like_dom_sf"/>
</dbReference>
<feature type="domain" description="GGDEF" evidence="5">
    <location>
        <begin position="419"/>
        <end position="551"/>
    </location>
</feature>
<dbReference type="PROSITE" id="PS50113">
    <property type="entry name" value="PAC"/>
    <property type="match status" value="1"/>
</dbReference>
<keyword evidence="7" id="KW-1185">Reference proteome</keyword>
<evidence type="ECO:0000259" key="5">
    <source>
        <dbReference type="PROSITE" id="PS50887"/>
    </source>
</evidence>
<dbReference type="Pfam" id="PF00990">
    <property type="entry name" value="GGDEF"/>
    <property type="match status" value="1"/>
</dbReference>
<gene>
    <name evidence="6" type="ORF">CLV41_1036</name>
</gene>
<dbReference type="PROSITE" id="PS50887">
    <property type="entry name" value="GGDEF"/>
    <property type="match status" value="1"/>
</dbReference>
<dbReference type="InterPro" id="IPR043128">
    <property type="entry name" value="Rev_trsase/Diguanyl_cyclase"/>
</dbReference>
<proteinExistence type="predicted"/>
<sequence>MGLNANWKLILRTVCMAFLSPGSHGKNRDWQLLSRHDESSCRDSTRAFLLAFGYPVVEELLARRVRAAQIAGIARLTPFVVVANIINAAVVAPIFLRFLPVSYVVIWLFAIAFLLCVTTFKWLRAKRAPIELASRRSLSKAVQHATMLSFLWAVVPIAAFANGDTTGMWIASCVTTAMICGGGFALATVPQAAFRWVAILFIASTVTLAIHGNVFMWPLFFLLVSFTLVVIGSVTSTGWLFASHFLAEAELKQRGELIALLLNEFEEKASDWIWESDAKGFLRNVSGRFLHASGRSRQDLSALRMVDLAYSLNDSDARMAVAELESAIGTREAFRGIVIGVDVKGEERWWSLAARPVVDAKGSFAGYRGVASDITEARRASALVSHLAEHDSLTGIGNRSWFLKQSEMLLEEQGRSEQSTLTLFLIDLDNFKVVNDTSGHPAGDELLRQVARRFTELGEGRTMLARFGGDEFAAFGRFVSDQSASAFAEELVNVTRKPFRIGRRDFAIGATVGFARLGDANDTIDDLMRKADIALYKAKEGGRGLALAFECEMEREVRERRALESDLREAFEYGKLNVEFQPIVDSRSGKVVSSEVLVRWLHPTRGEVPPATFIPIAEHTGLILPLGNWVLRKACAAAAQCPELESVAVNLSSVQFMDPNLVEHIMAILAETGFPPERLVLEITESVFLQDFGSASRKLETLRGHGIRIALDDFGTGYSSLSYLRQYKFDKIKIDKSFVDEIGERSDGLAIISAVIALAHNLGLEVTAEGVERQLQVDALRTLGCDTMQGYYFGKPEASPVKITQIKKEDWEDRTPSTAPRNPPASRSTDLQPDSIEDLKVDRI</sequence>
<name>A0A2S3UWJ9_9HYPH</name>
<dbReference type="Pfam" id="PF08448">
    <property type="entry name" value="PAS_4"/>
    <property type="match status" value="1"/>
</dbReference>
<dbReference type="InterPro" id="IPR035919">
    <property type="entry name" value="EAL_sf"/>
</dbReference>
<dbReference type="EMBL" id="PPCN01000003">
    <property type="protein sequence ID" value="POF32087.1"/>
    <property type="molecule type" value="Genomic_DNA"/>
</dbReference>
<dbReference type="InterPro" id="IPR029787">
    <property type="entry name" value="Nucleotide_cyclase"/>
</dbReference>
<dbReference type="SUPFAM" id="SSF141868">
    <property type="entry name" value="EAL domain-like"/>
    <property type="match status" value="1"/>
</dbReference>
<feature type="transmembrane region" description="Helical" evidence="2">
    <location>
        <begin position="196"/>
        <end position="214"/>
    </location>
</feature>
<dbReference type="Gene3D" id="3.20.20.450">
    <property type="entry name" value="EAL domain"/>
    <property type="match status" value="1"/>
</dbReference>
<dbReference type="NCBIfam" id="TIGR00254">
    <property type="entry name" value="GGDEF"/>
    <property type="match status" value="1"/>
</dbReference>
<dbReference type="CDD" id="cd00130">
    <property type="entry name" value="PAS"/>
    <property type="match status" value="1"/>
</dbReference>
<dbReference type="CDD" id="cd01948">
    <property type="entry name" value="EAL"/>
    <property type="match status" value="1"/>
</dbReference>
<dbReference type="Proteomes" id="UP000236959">
    <property type="component" value="Unassembled WGS sequence"/>
</dbReference>
<keyword evidence="2" id="KW-0472">Membrane</keyword>
<feature type="transmembrane region" description="Helical" evidence="2">
    <location>
        <begin position="167"/>
        <end position="189"/>
    </location>
</feature>
<feature type="transmembrane region" description="Helical" evidence="2">
    <location>
        <begin position="101"/>
        <end position="120"/>
    </location>
</feature>
<evidence type="ECO:0000256" key="2">
    <source>
        <dbReference type="SAM" id="Phobius"/>
    </source>
</evidence>
<dbReference type="InterPro" id="IPR001633">
    <property type="entry name" value="EAL_dom"/>
</dbReference>
<dbReference type="CDD" id="cd01949">
    <property type="entry name" value="GGDEF"/>
    <property type="match status" value="1"/>
</dbReference>
<evidence type="ECO:0000259" key="3">
    <source>
        <dbReference type="PROSITE" id="PS50113"/>
    </source>
</evidence>
<dbReference type="Pfam" id="PF00563">
    <property type="entry name" value="EAL"/>
    <property type="match status" value="1"/>
</dbReference>
<evidence type="ECO:0000259" key="4">
    <source>
        <dbReference type="PROSITE" id="PS50883"/>
    </source>
</evidence>
<dbReference type="InterPro" id="IPR013656">
    <property type="entry name" value="PAS_4"/>
</dbReference>
<keyword evidence="2" id="KW-1133">Transmembrane helix</keyword>